<comment type="caution">
    <text evidence="1">The sequence shown here is derived from an EMBL/GenBank/DDBJ whole genome shotgun (WGS) entry which is preliminary data.</text>
</comment>
<organism evidence="1 2">
    <name type="scientific">Thelephora ganbajun</name>
    <name type="common">Ganba fungus</name>
    <dbReference type="NCBI Taxonomy" id="370292"/>
    <lineage>
        <taxon>Eukaryota</taxon>
        <taxon>Fungi</taxon>
        <taxon>Dikarya</taxon>
        <taxon>Basidiomycota</taxon>
        <taxon>Agaricomycotina</taxon>
        <taxon>Agaricomycetes</taxon>
        <taxon>Thelephorales</taxon>
        <taxon>Thelephoraceae</taxon>
        <taxon>Thelephora</taxon>
    </lineage>
</organism>
<accession>A0ACB6ZDK6</accession>
<name>A0ACB6ZDK6_THEGA</name>
<evidence type="ECO:0000313" key="2">
    <source>
        <dbReference type="Proteomes" id="UP000886501"/>
    </source>
</evidence>
<reference evidence="1" key="2">
    <citation type="journal article" date="2020" name="Nat. Commun.">
        <title>Large-scale genome sequencing of mycorrhizal fungi provides insights into the early evolution of symbiotic traits.</title>
        <authorList>
            <person name="Miyauchi S."/>
            <person name="Kiss E."/>
            <person name="Kuo A."/>
            <person name="Drula E."/>
            <person name="Kohler A."/>
            <person name="Sanchez-Garcia M."/>
            <person name="Morin E."/>
            <person name="Andreopoulos B."/>
            <person name="Barry K.W."/>
            <person name="Bonito G."/>
            <person name="Buee M."/>
            <person name="Carver A."/>
            <person name="Chen C."/>
            <person name="Cichocki N."/>
            <person name="Clum A."/>
            <person name="Culley D."/>
            <person name="Crous P.W."/>
            <person name="Fauchery L."/>
            <person name="Girlanda M."/>
            <person name="Hayes R.D."/>
            <person name="Keri Z."/>
            <person name="LaButti K."/>
            <person name="Lipzen A."/>
            <person name="Lombard V."/>
            <person name="Magnuson J."/>
            <person name="Maillard F."/>
            <person name="Murat C."/>
            <person name="Nolan M."/>
            <person name="Ohm R.A."/>
            <person name="Pangilinan J."/>
            <person name="Pereira M.F."/>
            <person name="Perotto S."/>
            <person name="Peter M."/>
            <person name="Pfister S."/>
            <person name="Riley R."/>
            <person name="Sitrit Y."/>
            <person name="Stielow J.B."/>
            <person name="Szollosi G."/>
            <person name="Zifcakova L."/>
            <person name="Stursova M."/>
            <person name="Spatafora J.W."/>
            <person name="Tedersoo L."/>
            <person name="Vaario L.M."/>
            <person name="Yamada A."/>
            <person name="Yan M."/>
            <person name="Wang P."/>
            <person name="Xu J."/>
            <person name="Bruns T."/>
            <person name="Baldrian P."/>
            <person name="Vilgalys R."/>
            <person name="Dunand C."/>
            <person name="Henrissat B."/>
            <person name="Grigoriev I.V."/>
            <person name="Hibbett D."/>
            <person name="Nagy L.G."/>
            <person name="Martin F.M."/>
        </authorList>
    </citation>
    <scope>NUCLEOTIDE SEQUENCE</scope>
    <source>
        <strain evidence="1">P2</strain>
    </source>
</reference>
<gene>
    <name evidence="1" type="ORF">BDM02DRAFT_3116638</name>
</gene>
<dbReference type="EMBL" id="MU118028">
    <property type="protein sequence ID" value="KAF9647672.1"/>
    <property type="molecule type" value="Genomic_DNA"/>
</dbReference>
<dbReference type="Proteomes" id="UP000886501">
    <property type="component" value="Unassembled WGS sequence"/>
</dbReference>
<protein>
    <submittedName>
        <fullName evidence="1">Uncharacterized protein</fullName>
    </submittedName>
</protein>
<reference evidence="1" key="1">
    <citation type="submission" date="2019-10" db="EMBL/GenBank/DDBJ databases">
        <authorList>
            <consortium name="DOE Joint Genome Institute"/>
            <person name="Kuo A."/>
            <person name="Miyauchi S."/>
            <person name="Kiss E."/>
            <person name="Drula E."/>
            <person name="Kohler A."/>
            <person name="Sanchez-Garcia M."/>
            <person name="Andreopoulos B."/>
            <person name="Barry K.W."/>
            <person name="Bonito G."/>
            <person name="Buee M."/>
            <person name="Carver A."/>
            <person name="Chen C."/>
            <person name="Cichocki N."/>
            <person name="Clum A."/>
            <person name="Culley D."/>
            <person name="Crous P.W."/>
            <person name="Fauchery L."/>
            <person name="Girlanda M."/>
            <person name="Hayes R."/>
            <person name="Keri Z."/>
            <person name="Labutti K."/>
            <person name="Lipzen A."/>
            <person name="Lombard V."/>
            <person name="Magnuson J."/>
            <person name="Maillard F."/>
            <person name="Morin E."/>
            <person name="Murat C."/>
            <person name="Nolan M."/>
            <person name="Ohm R."/>
            <person name="Pangilinan J."/>
            <person name="Pereira M."/>
            <person name="Perotto S."/>
            <person name="Peter M."/>
            <person name="Riley R."/>
            <person name="Sitrit Y."/>
            <person name="Stielow B."/>
            <person name="Szollosi G."/>
            <person name="Zifcakova L."/>
            <person name="Stursova M."/>
            <person name="Spatafora J.W."/>
            <person name="Tedersoo L."/>
            <person name="Vaario L.-M."/>
            <person name="Yamada A."/>
            <person name="Yan M."/>
            <person name="Wang P."/>
            <person name="Xu J."/>
            <person name="Bruns T."/>
            <person name="Baldrian P."/>
            <person name="Vilgalys R."/>
            <person name="Henrissat B."/>
            <person name="Grigoriev I.V."/>
            <person name="Hibbett D."/>
            <person name="Nagy L.G."/>
            <person name="Martin F.M."/>
        </authorList>
    </citation>
    <scope>NUCLEOTIDE SEQUENCE</scope>
    <source>
        <strain evidence="1">P2</strain>
    </source>
</reference>
<proteinExistence type="predicted"/>
<evidence type="ECO:0000313" key="1">
    <source>
        <dbReference type="EMBL" id="KAF9647672.1"/>
    </source>
</evidence>
<sequence>MICTLFGGSDRRIHSLVFSAFDSVRILDAQVETKNDVTIGGCGGVVYLIYDNHDCLQSCQIIEPL</sequence>
<keyword evidence="2" id="KW-1185">Reference proteome</keyword>